<evidence type="ECO:0000259" key="5">
    <source>
        <dbReference type="Pfam" id="PF00126"/>
    </source>
</evidence>
<evidence type="ECO:0000259" key="6">
    <source>
        <dbReference type="Pfam" id="PF03466"/>
    </source>
</evidence>
<keyword evidence="3" id="KW-0238">DNA-binding</keyword>
<evidence type="ECO:0000313" key="8">
    <source>
        <dbReference type="Proteomes" id="UP001595693"/>
    </source>
</evidence>
<dbReference type="InterPro" id="IPR058163">
    <property type="entry name" value="LysR-type_TF_proteobact-type"/>
</dbReference>
<keyword evidence="2" id="KW-0805">Transcription regulation</keyword>
<dbReference type="SUPFAM" id="SSF46785">
    <property type="entry name" value="Winged helix' DNA-binding domain"/>
    <property type="match status" value="1"/>
</dbReference>
<keyword evidence="4" id="KW-0804">Transcription</keyword>
<dbReference type="InterPro" id="IPR005119">
    <property type="entry name" value="LysR_subst-bd"/>
</dbReference>
<evidence type="ECO:0000256" key="1">
    <source>
        <dbReference type="ARBA" id="ARBA00009437"/>
    </source>
</evidence>
<dbReference type="Gene3D" id="3.40.190.10">
    <property type="entry name" value="Periplasmic binding protein-like II"/>
    <property type="match status" value="2"/>
</dbReference>
<evidence type="ECO:0000313" key="7">
    <source>
        <dbReference type="EMBL" id="MFC3936583.1"/>
    </source>
</evidence>
<evidence type="ECO:0000256" key="2">
    <source>
        <dbReference type="ARBA" id="ARBA00023015"/>
    </source>
</evidence>
<dbReference type="InterPro" id="IPR036388">
    <property type="entry name" value="WH-like_DNA-bd_sf"/>
</dbReference>
<dbReference type="Gene3D" id="1.10.10.10">
    <property type="entry name" value="Winged helix-like DNA-binding domain superfamily/Winged helix DNA-binding domain"/>
    <property type="match status" value="1"/>
</dbReference>
<evidence type="ECO:0000256" key="4">
    <source>
        <dbReference type="ARBA" id="ARBA00023163"/>
    </source>
</evidence>
<comment type="similarity">
    <text evidence="1">Belongs to the LysR transcriptional regulatory family.</text>
</comment>
<dbReference type="Pfam" id="PF03466">
    <property type="entry name" value="LysR_substrate"/>
    <property type="match status" value="1"/>
</dbReference>
<name>A0ABV8DE65_9BURK</name>
<dbReference type="Pfam" id="PF00126">
    <property type="entry name" value="HTH_1"/>
    <property type="match status" value="1"/>
</dbReference>
<organism evidence="7 8">
    <name type="scientific">Acidovorax facilis</name>
    <dbReference type="NCBI Taxonomy" id="12917"/>
    <lineage>
        <taxon>Bacteria</taxon>
        <taxon>Pseudomonadati</taxon>
        <taxon>Pseudomonadota</taxon>
        <taxon>Betaproteobacteria</taxon>
        <taxon>Burkholderiales</taxon>
        <taxon>Comamonadaceae</taxon>
        <taxon>Acidovorax</taxon>
    </lineage>
</organism>
<dbReference type="SUPFAM" id="SSF53850">
    <property type="entry name" value="Periplasmic binding protein-like II"/>
    <property type="match status" value="1"/>
</dbReference>
<dbReference type="InterPro" id="IPR036390">
    <property type="entry name" value="WH_DNA-bd_sf"/>
</dbReference>
<gene>
    <name evidence="7" type="ORF">ACFOW3_18345</name>
</gene>
<dbReference type="CDD" id="cd08472">
    <property type="entry name" value="PBP2_CrgA_like_3"/>
    <property type="match status" value="1"/>
</dbReference>
<feature type="domain" description="HTH lysR-type" evidence="5">
    <location>
        <begin position="5"/>
        <end position="62"/>
    </location>
</feature>
<protein>
    <submittedName>
        <fullName evidence="7">LysR substrate-binding domain-containing protein</fullName>
    </submittedName>
</protein>
<dbReference type="InterPro" id="IPR000847">
    <property type="entry name" value="LysR_HTH_N"/>
</dbReference>
<dbReference type="RefSeq" id="WP_055394633.1">
    <property type="nucleotide sequence ID" value="NZ_JAMXAX010000068.1"/>
</dbReference>
<reference evidence="8" key="1">
    <citation type="journal article" date="2019" name="Int. J. Syst. Evol. Microbiol.">
        <title>The Global Catalogue of Microorganisms (GCM) 10K type strain sequencing project: providing services to taxonomists for standard genome sequencing and annotation.</title>
        <authorList>
            <consortium name="The Broad Institute Genomics Platform"/>
            <consortium name="The Broad Institute Genome Sequencing Center for Infectious Disease"/>
            <person name="Wu L."/>
            <person name="Ma J."/>
        </authorList>
    </citation>
    <scope>NUCLEOTIDE SEQUENCE [LARGE SCALE GENOMIC DNA]</scope>
    <source>
        <strain evidence="8">CCUG 2113</strain>
    </source>
</reference>
<dbReference type="PANTHER" id="PTHR30537:SF17">
    <property type="entry name" value="LYSR-FAMILY REGULATORY PROTEIN"/>
    <property type="match status" value="1"/>
</dbReference>
<accession>A0ABV8DE65</accession>
<dbReference type="PANTHER" id="PTHR30537">
    <property type="entry name" value="HTH-TYPE TRANSCRIPTIONAL REGULATOR"/>
    <property type="match status" value="1"/>
</dbReference>
<keyword evidence="8" id="KW-1185">Reference proteome</keyword>
<proteinExistence type="inferred from homology"/>
<comment type="caution">
    <text evidence="7">The sequence shown here is derived from an EMBL/GenBank/DDBJ whole genome shotgun (WGS) entry which is preliminary data.</text>
</comment>
<sequence>MDRFDAMQAFVRVVESGSFTKAADTMHVSKTTVTQLVQQLEARLRVKLLHRTTRRVQVTADGAVYYERAVRLLADMDDAETSLSSASAAPRGRLRVDVPSPLARLILVPALPEFHAQYPDIQLDMGVSDRMVDLIGDNVDCVVRGGEIQDQSLIARRVGDLQLGVYAAPSYLSRAGSPVHPHELENSHHRVVGFLWSRTGKTFPYAMRRGAEEIQVQGRYVLAVDDGNAYLAAGLAGMGVLWLPHYMARPHLGSGELVPLLEDWALDPMPMYVAYPPNRHVSAKARVFIDWVATLMAKHAPPVRPPGKRPSGAAD</sequence>
<feature type="domain" description="LysR substrate-binding" evidence="6">
    <location>
        <begin position="89"/>
        <end position="294"/>
    </location>
</feature>
<evidence type="ECO:0000256" key="3">
    <source>
        <dbReference type="ARBA" id="ARBA00023125"/>
    </source>
</evidence>
<dbReference type="EMBL" id="JBHSAJ010000055">
    <property type="protein sequence ID" value="MFC3936583.1"/>
    <property type="molecule type" value="Genomic_DNA"/>
</dbReference>
<dbReference type="Proteomes" id="UP001595693">
    <property type="component" value="Unassembled WGS sequence"/>
</dbReference>